<proteinExistence type="predicted"/>
<feature type="compositionally biased region" description="Pro residues" evidence="1">
    <location>
        <begin position="202"/>
        <end position="212"/>
    </location>
</feature>
<comment type="caution">
    <text evidence="2">The sequence shown here is derived from an EMBL/GenBank/DDBJ whole genome shotgun (WGS) entry which is preliminary data.</text>
</comment>
<name>A0ABR9IGT3_9PSEU</name>
<dbReference type="InterPro" id="IPR004401">
    <property type="entry name" value="YbaB/EbfC"/>
</dbReference>
<evidence type="ECO:0000256" key="1">
    <source>
        <dbReference type="SAM" id="MobiDB-lite"/>
    </source>
</evidence>
<dbReference type="Gene3D" id="3.30.1310.10">
    <property type="entry name" value="Nucleoid-associated protein YbaB-like domain"/>
    <property type="match status" value="1"/>
</dbReference>
<protein>
    <submittedName>
        <fullName evidence="2">DNA-binding protein YbaB</fullName>
    </submittedName>
</protein>
<dbReference type="EMBL" id="JADBEG010000001">
    <property type="protein sequence ID" value="MBE1502399.1"/>
    <property type="molecule type" value="Genomic_DNA"/>
</dbReference>
<evidence type="ECO:0000313" key="2">
    <source>
        <dbReference type="EMBL" id="MBE1502399.1"/>
    </source>
</evidence>
<evidence type="ECO:0000313" key="3">
    <source>
        <dbReference type="Proteomes" id="UP000631670"/>
    </source>
</evidence>
<gene>
    <name evidence="2" type="ORF">H4696_009499</name>
</gene>
<keyword evidence="3" id="KW-1185">Reference proteome</keyword>
<dbReference type="Pfam" id="PF02575">
    <property type="entry name" value="YbaB_DNA_bd"/>
    <property type="match status" value="1"/>
</dbReference>
<dbReference type="InterPro" id="IPR036894">
    <property type="entry name" value="YbaB-like_sf"/>
</dbReference>
<dbReference type="Proteomes" id="UP000631670">
    <property type="component" value="Unassembled WGS sequence"/>
</dbReference>
<keyword evidence="2" id="KW-0238">DNA-binding</keyword>
<reference evidence="2 3" key="1">
    <citation type="submission" date="2020-10" db="EMBL/GenBank/DDBJ databases">
        <title>Sequencing the genomes of 1000 actinobacteria strains.</title>
        <authorList>
            <person name="Klenk H.-P."/>
        </authorList>
    </citation>
    <scope>NUCLEOTIDE SEQUENCE [LARGE SCALE GENOMIC DNA]</scope>
    <source>
        <strain evidence="2 3">DSM 44653</strain>
    </source>
</reference>
<dbReference type="SUPFAM" id="SSF82607">
    <property type="entry name" value="YbaB-like"/>
    <property type="match status" value="1"/>
</dbReference>
<accession>A0ABR9IGT3</accession>
<feature type="region of interest" description="Disordered" evidence="1">
    <location>
        <begin position="182"/>
        <end position="232"/>
    </location>
</feature>
<dbReference type="RefSeq" id="WP_225956017.1">
    <property type="nucleotide sequence ID" value="NZ_JADBEG010000001.1"/>
</dbReference>
<dbReference type="GO" id="GO:0003677">
    <property type="term" value="F:DNA binding"/>
    <property type="evidence" value="ECO:0007669"/>
    <property type="project" value="UniProtKB-KW"/>
</dbReference>
<organism evidence="2 3">
    <name type="scientific">Amycolatopsis lexingtonensis</name>
    <dbReference type="NCBI Taxonomy" id="218822"/>
    <lineage>
        <taxon>Bacteria</taxon>
        <taxon>Bacillati</taxon>
        <taxon>Actinomycetota</taxon>
        <taxon>Actinomycetes</taxon>
        <taxon>Pseudonocardiales</taxon>
        <taxon>Pseudonocardiaceae</taxon>
        <taxon>Amycolatopsis</taxon>
    </lineage>
</organism>
<sequence>MNDSFRSSEVLNESFKTPAARIVLGPGSAGRVKGVQINSHVLFSNRIPGLMGEPKSGLLPLIRMPFPTSEVAVNRIEPASAGMPEIARRAAEAKARLEHVSATASSPDGAVTVTVNTSGALQELTFGPRADELPRARLAQAVLAAAKRAQVDAAQQLTAIMAPVIGPDSDAMHFLQEQIPAPELPEEAEKPPRWEFTAAEPATPPPPPPVRPVRPRPDDDEDFGGPILRRGL</sequence>